<dbReference type="CDD" id="cd04590">
    <property type="entry name" value="CBS_pair_CorC_HlyC_assoc"/>
    <property type="match status" value="1"/>
</dbReference>
<evidence type="ECO:0000256" key="1">
    <source>
        <dbReference type="ARBA" id="ARBA00004141"/>
    </source>
</evidence>
<keyword evidence="12" id="KW-1185">Reference proteome</keyword>
<evidence type="ECO:0000256" key="3">
    <source>
        <dbReference type="ARBA" id="ARBA00022692"/>
    </source>
</evidence>
<dbReference type="GO" id="GO:1905941">
    <property type="term" value="P:positive regulation of gonad development"/>
    <property type="evidence" value="ECO:0007669"/>
    <property type="project" value="UniProtKB-ARBA"/>
</dbReference>
<keyword evidence="6" id="KW-0406">Ion transport</keyword>
<comment type="subcellular location">
    <subcellularLocation>
        <location evidence="1">Membrane</location>
        <topology evidence="1">Multi-pass membrane protein</topology>
    </subcellularLocation>
</comment>
<evidence type="ECO:0000256" key="9">
    <source>
        <dbReference type="SAM" id="MobiDB-lite"/>
    </source>
</evidence>
<protein>
    <submittedName>
        <fullName evidence="13">CNNM transmembrane domain-containing protein</fullName>
    </submittedName>
</protein>
<dbReference type="OMA" id="CEGHISE"/>
<feature type="domain" description="CNNM transmembrane" evidence="11">
    <location>
        <begin position="163"/>
        <end position="353"/>
    </location>
</feature>
<reference evidence="13" key="1">
    <citation type="submission" date="2020-12" db="UniProtKB">
        <authorList>
            <consortium name="WormBaseParasite"/>
        </authorList>
    </citation>
    <scope>IDENTIFICATION</scope>
    <source>
        <strain evidence="13">MHco3</strain>
    </source>
</reference>
<dbReference type="WBParaSite" id="HCON_00089580-00001">
    <property type="protein sequence ID" value="HCON_00089580-00001"/>
    <property type="gene ID" value="HCON_00089580"/>
</dbReference>
<dbReference type="PANTHER" id="PTHR12064">
    <property type="entry name" value="METAL TRANSPORTER CNNM"/>
    <property type="match status" value="1"/>
</dbReference>
<feature type="transmembrane region" description="Helical" evidence="10">
    <location>
        <begin position="262"/>
        <end position="284"/>
    </location>
</feature>
<feature type="region of interest" description="Disordered" evidence="9">
    <location>
        <begin position="19"/>
        <end position="54"/>
    </location>
</feature>
<evidence type="ECO:0000256" key="8">
    <source>
        <dbReference type="PROSITE-ProRule" id="PRU01193"/>
    </source>
</evidence>
<dbReference type="GO" id="GO:0022857">
    <property type="term" value="F:transmembrane transporter activity"/>
    <property type="evidence" value="ECO:0007669"/>
    <property type="project" value="TreeGrafter"/>
</dbReference>
<organism evidence="12 13">
    <name type="scientific">Haemonchus contortus</name>
    <name type="common">Barber pole worm</name>
    <dbReference type="NCBI Taxonomy" id="6289"/>
    <lineage>
        <taxon>Eukaryota</taxon>
        <taxon>Metazoa</taxon>
        <taxon>Ecdysozoa</taxon>
        <taxon>Nematoda</taxon>
        <taxon>Chromadorea</taxon>
        <taxon>Rhabditida</taxon>
        <taxon>Rhabditina</taxon>
        <taxon>Rhabditomorpha</taxon>
        <taxon>Strongyloidea</taxon>
        <taxon>Trichostrongylidae</taxon>
        <taxon>Haemonchus</taxon>
    </lineage>
</organism>
<evidence type="ECO:0000259" key="11">
    <source>
        <dbReference type="PROSITE" id="PS51846"/>
    </source>
</evidence>
<keyword evidence="3 8" id="KW-0812">Transmembrane</keyword>
<dbReference type="OrthoDB" id="5353557at2759"/>
<evidence type="ECO:0000313" key="12">
    <source>
        <dbReference type="Proteomes" id="UP000025227"/>
    </source>
</evidence>
<feature type="compositionally biased region" description="Basic and acidic residues" evidence="9">
    <location>
        <begin position="19"/>
        <end position="28"/>
    </location>
</feature>
<feature type="transmembrane region" description="Helical" evidence="10">
    <location>
        <begin position="166"/>
        <end position="191"/>
    </location>
</feature>
<dbReference type="GO" id="GO:0005886">
    <property type="term" value="C:plasma membrane"/>
    <property type="evidence" value="ECO:0007669"/>
    <property type="project" value="TreeGrafter"/>
</dbReference>
<evidence type="ECO:0000256" key="4">
    <source>
        <dbReference type="ARBA" id="ARBA00022737"/>
    </source>
</evidence>
<name>A0A7I4YG93_HAECO</name>
<keyword evidence="6" id="KW-0813">Transport</keyword>
<evidence type="ECO:0000313" key="13">
    <source>
        <dbReference type="WBParaSite" id="HCON_00089580-00001"/>
    </source>
</evidence>
<feature type="transmembrane region" description="Helical" evidence="10">
    <location>
        <begin position="227"/>
        <end position="247"/>
    </location>
</feature>
<dbReference type="InterPro" id="IPR000644">
    <property type="entry name" value="CBS_dom"/>
</dbReference>
<dbReference type="Gene3D" id="3.10.580.10">
    <property type="entry name" value="CBS-domain"/>
    <property type="match status" value="1"/>
</dbReference>
<dbReference type="Pfam" id="PF01595">
    <property type="entry name" value="CNNM"/>
    <property type="match status" value="1"/>
</dbReference>
<evidence type="ECO:0000256" key="10">
    <source>
        <dbReference type="SAM" id="Phobius"/>
    </source>
</evidence>
<evidence type="ECO:0000256" key="6">
    <source>
        <dbReference type="ARBA" id="ARBA00023065"/>
    </source>
</evidence>
<dbReference type="PROSITE" id="PS51846">
    <property type="entry name" value="CNNM"/>
    <property type="match status" value="1"/>
</dbReference>
<dbReference type="SUPFAM" id="SSF54631">
    <property type="entry name" value="CBS-domain pair"/>
    <property type="match status" value="1"/>
</dbReference>
<evidence type="ECO:0000256" key="5">
    <source>
        <dbReference type="ARBA" id="ARBA00022989"/>
    </source>
</evidence>
<dbReference type="InterPro" id="IPR046342">
    <property type="entry name" value="CBS_dom_sf"/>
</dbReference>
<dbReference type="InterPro" id="IPR045095">
    <property type="entry name" value="ACDP"/>
</dbReference>
<feature type="compositionally biased region" description="Polar residues" evidence="9">
    <location>
        <begin position="42"/>
        <end position="54"/>
    </location>
</feature>
<keyword evidence="4" id="KW-0677">Repeat</keyword>
<evidence type="ECO:0000256" key="2">
    <source>
        <dbReference type="ARBA" id="ARBA00010484"/>
    </source>
</evidence>
<feature type="transmembrane region" description="Helical" evidence="10">
    <location>
        <begin position="296"/>
        <end position="314"/>
    </location>
</feature>
<dbReference type="GO" id="GO:0008340">
    <property type="term" value="P:determination of adult lifespan"/>
    <property type="evidence" value="ECO:0007669"/>
    <property type="project" value="UniProtKB-ARBA"/>
</dbReference>
<dbReference type="GO" id="GO:0006811">
    <property type="term" value="P:monoatomic ion transport"/>
    <property type="evidence" value="ECO:0007669"/>
    <property type="project" value="UniProtKB-KW"/>
</dbReference>
<dbReference type="InterPro" id="IPR002550">
    <property type="entry name" value="CNNM"/>
</dbReference>
<dbReference type="GO" id="GO:0010960">
    <property type="term" value="P:magnesium ion homeostasis"/>
    <property type="evidence" value="ECO:0007669"/>
    <property type="project" value="InterPro"/>
</dbReference>
<proteinExistence type="inferred from homology"/>
<accession>A0A7I4YG93</accession>
<evidence type="ECO:0000256" key="7">
    <source>
        <dbReference type="ARBA" id="ARBA00023136"/>
    </source>
</evidence>
<sequence>MRCTILLILGGVFAAEPDREPSNAKIDDASQNGKQPEVVDGINNSKVTDPSTTDSEARMYGMGVYYELHDLPTLIGKDDELVVFGDGLHDISEMWLHPSPTCDVPKDNRSVAMTIGETTKTFIVASLAKDEDFRPEWMHPIFLCTEPEANPSEFRSVIILDTSDPWLPLLIVVYFWFLLMSALFTGLNLALMSLDLDDLRRIREYDENPKTRRYAANIIPIRENGNFMLCTIILGNTICNAICVLTFDRMTRGLVMTLTERMIFINIIPTLFIMLFSEVIPQVICTKYALPIGSRCRHLMVFFMVLTFPASYPLSKLLDYVVGKEIRMTIDRRMLGDLMRQQQQKYETVNMADVLENAMNLQVRRVRDVMTPIEKVFMISDKTQVNAKLKRQLSENRHTRIPVYRGDDRNCIIGVLNVKDLLLIDDSLDLHVGIIMQLWNRSTLFRFVSAETPIAQLMLELKRGFPLAIVVDYLHDAKCYQVIGIVTLEDNLEEVIGEIYDEKDRAIEENIEKVERAIPQSLPQSEIHLAPELTVKIAKKRMIKQALEEQTPEAAPLLAIAPSVVKSKKKSNSGQSQPDLKQ</sequence>
<dbReference type="Pfam" id="PF00571">
    <property type="entry name" value="CBS"/>
    <property type="match status" value="1"/>
</dbReference>
<comment type="similarity">
    <text evidence="2">Belongs to the ACDP family.</text>
</comment>
<dbReference type="PANTHER" id="PTHR12064:SF4">
    <property type="entry name" value="METAL TRANSPORTER CNNM-4"/>
    <property type="match status" value="1"/>
</dbReference>
<dbReference type="InterPro" id="IPR044751">
    <property type="entry name" value="Ion_transp-like_CBS"/>
</dbReference>
<dbReference type="AlphaFoldDB" id="A0A7I4YG93"/>
<keyword evidence="7 8" id="KW-0472">Membrane</keyword>
<keyword evidence="5 8" id="KW-1133">Transmembrane helix</keyword>
<dbReference type="Proteomes" id="UP000025227">
    <property type="component" value="Unplaced"/>
</dbReference>